<evidence type="ECO:0000256" key="1">
    <source>
        <dbReference type="ARBA" id="ARBA00001966"/>
    </source>
</evidence>
<keyword evidence="4" id="KW-0004">4Fe-4S</keyword>
<evidence type="ECO:0000256" key="5">
    <source>
        <dbReference type="ARBA" id="ARBA00022723"/>
    </source>
</evidence>
<dbReference type="GO" id="GO:0016491">
    <property type="term" value="F:oxidoreductase activity"/>
    <property type="evidence" value="ECO:0007669"/>
    <property type="project" value="UniProtKB-KW"/>
</dbReference>
<evidence type="ECO:0000313" key="10">
    <source>
        <dbReference type="EMBL" id="GAG58118.1"/>
    </source>
</evidence>
<dbReference type="Pfam" id="PF00384">
    <property type="entry name" value="Molybdopterin"/>
    <property type="match status" value="1"/>
</dbReference>
<organism evidence="10">
    <name type="scientific">marine sediment metagenome</name>
    <dbReference type="NCBI Taxonomy" id="412755"/>
    <lineage>
        <taxon>unclassified sequences</taxon>
        <taxon>metagenomes</taxon>
        <taxon>ecological metagenomes</taxon>
    </lineage>
</organism>
<accession>X0ZCR0</accession>
<dbReference type="GO" id="GO:0046872">
    <property type="term" value="F:metal ion binding"/>
    <property type="evidence" value="ECO:0007669"/>
    <property type="project" value="UniProtKB-KW"/>
</dbReference>
<name>X0ZCR0_9ZZZZ</name>
<dbReference type="PANTHER" id="PTHR43598:SF5">
    <property type="entry name" value="DMSO REDUCTASE CHAIN A"/>
    <property type="match status" value="1"/>
</dbReference>
<gene>
    <name evidence="10" type="ORF">S01H4_16960</name>
</gene>
<comment type="similarity">
    <text evidence="3">Belongs to the prokaryotic molybdopterin-containing oxidoreductase family.</text>
</comment>
<dbReference type="SUPFAM" id="SSF53706">
    <property type="entry name" value="Formate dehydrogenase/DMSO reductase, domains 1-3"/>
    <property type="match status" value="1"/>
</dbReference>
<evidence type="ECO:0000256" key="6">
    <source>
        <dbReference type="ARBA" id="ARBA00023002"/>
    </source>
</evidence>
<keyword evidence="6" id="KW-0560">Oxidoreductase</keyword>
<protein>
    <recommendedName>
        <fullName evidence="9">4Fe-4S Mo/W bis-MGD-type domain-containing protein</fullName>
    </recommendedName>
</protein>
<dbReference type="GO" id="GO:0030313">
    <property type="term" value="C:cell envelope"/>
    <property type="evidence" value="ECO:0007669"/>
    <property type="project" value="UniProtKB-SubCell"/>
</dbReference>
<comment type="caution">
    <text evidence="10">The sequence shown here is derived from an EMBL/GenBank/DDBJ whole genome shotgun (WGS) entry which is preliminary data.</text>
</comment>
<dbReference type="EMBL" id="BART01007451">
    <property type="protein sequence ID" value="GAG58118.1"/>
    <property type="molecule type" value="Genomic_DNA"/>
</dbReference>
<sequence length="106" mass="12178">MSSNENIKKVRTIYPWWACPSYDGVVATVDVANNKIIKMEGDKDHPQSKGYICPKGLNDWQVIYHPKRFTKPLLRTPSGFKEISWDEAYEIASDRLGEVIEKYSPS</sequence>
<keyword evidence="8" id="KW-0411">Iron-sulfur</keyword>
<feature type="domain" description="4Fe-4S Mo/W bis-MGD-type" evidence="9">
    <location>
        <begin position="7"/>
        <end position="67"/>
    </location>
</feature>
<evidence type="ECO:0000256" key="4">
    <source>
        <dbReference type="ARBA" id="ARBA00022485"/>
    </source>
</evidence>
<dbReference type="GO" id="GO:0051539">
    <property type="term" value="F:4 iron, 4 sulfur cluster binding"/>
    <property type="evidence" value="ECO:0007669"/>
    <property type="project" value="UniProtKB-KW"/>
</dbReference>
<keyword evidence="7" id="KW-0408">Iron</keyword>
<dbReference type="InterPro" id="IPR006963">
    <property type="entry name" value="Mopterin_OxRdtase_4Fe-4S_dom"/>
</dbReference>
<dbReference type="PROSITE" id="PS51669">
    <property type="entry name" value="4FE4S_MOW_BIS_MGD"/>
    <property type="match status" value="1"/>
</dbReference>
<dbReference type="SMART" id="SM00926">
    <property type="entry name" value="Molybdop_Fe4S4"/>
    <property type="match status" value="1"/>
</dbReference>
<reference evidence="10" key="1">
    <citation type="journal article" date="2014" name="Front. Microbiol.">
        <title>High frequency of phylogenetically diverse reductive dehalogenase-homologous genes in deep subseafloor sedimentary metagenomes.</title>
        <authorList>
            <person name="Kawai M."/>
            <person name="Futagami T."/>
            <person name="Toyoda A."/>
            <person name="Takaki Y."/>
            <person name="Nishi S."/>
            <person name="Hori S."/>
            <person name="Arai W."/>
            <person name="Tsubouchi T."/>
            <person name="Morono Y."/>
            <person name="Uchiyama I."/>
            <person name="Ito T."/>
            <person name="Fujiyama A."/>
            <person name="Inagaki F."/>
            <person name="Takami H."/>
        </authorList>
    </citation>
    <scope>NUCLEOTIDE SEQUENCE</scope>
    <source>
        <strain evidence="10">Expedition CK06-06</strain>
    </source>
</reference>
<evidence type="ECO:0000256" key="3">
    <source>
        <dbReference type="ARBA" id="ARBA00010312"/>
    </source>
</evidence>
<comment type="cofactor">
    <cofactor evidence="1">
        <name>[4Fe-4S] cluster</name>
        <dbReference type="ChEBI" id="CHEBI:49883"/>
    </cofactor>
</comment>
<dbReference type="PANTHER" id="PTHR43598">
    <property type="entry name" value="TUNGSTEN-CONTAINING FORMYLMETHANOFURAN DEHYDROGENASE 2 SUBUNIT B"/>
    <property type="match status" value="1"/>
</dbReference>
<evidence type="ECO:0000256" key="2">
    <source>
        <dbReference type="ARBA" id="ARBA00004196"/>
    </source>
</evidence>
<evidence type="ECO:0000256" key="7">
    <source>
        <dbReference type="ARBA" id="ARBA00023004"/>
    </source>
</evidence>
<dbReference type="InterPro" id="IPR006656">
    <property type="entry name" value="Mopterin_OxRdtase"/>
</dbReference>
<dbReference type="Pfam" id="PF04879">
    <property type="entry name" value="Molybdop_Fe4S4"/>
    <property type="match status" value="1"/>
</dbReference>
<dbReference type="Gene3D" id="3.40.50.740">
    <property type="match status" value="1"/>
</dbReference>
<dbReference type="AlphaFoldDB" id="X0ZCR0"/>
<dbReference type="Gene3D" id="2.20.25.90">
    <property type="entry name" value="ADC-like domains"/>
    <property type="match status" value="1"/>
</dbReference>
<comment type="subcellular location">
    <subcellularLocation>
        <location evidence="2">Cell envelope</location>
    </subcellularLocation>
</comment>
<evidence type="ECO:0000259" key="9">
    <source>
        <dbReference type="PROSITE" id="PS51669"/>
    </source>
</evidence>
<keyword evidence="5" id="KW-0479">Metal-binding</keyword>
<proteinExistence type="inferred from homology"/>
<evidence type="ECO:0000256" key="8">
    <source>
        <dbReference type="ARBA" id="ARBA00023014"/>
    </source>
</evidence>